<dbReference type="EMBL" id="CAJFCW020000001">
    <property type="protein sequence ID" value="CAG9080580.1"/>
    <property type="molecule type" value="Genomic_DNA"/>
</dbReference>
<dbReference type="PANTHER" id="PTHR31552:SF8">
    <property type="entry name" value="SERPENTINE RECEPTOR CLASS GAMMA"/>
    <property type="match status" value="1"/>
</dbReference>
<feature type="transmembrane region" description="Helical" evidence="6">
    <location>
        <begin position="214"/>
        <end position="233"/>
    </location>
</feature>
<evidence type="ECO:0000256" key="6">
    <source>
        <dbReference type="RuleBase" id="RU280813"/>
    </source>
</evidence>
<dbReference type="Pfam" id="PF02118">
    <property type="entry name" value="Srg"/>
    <property type="match status" value="1"/>
</dbReference>
<evidence type="ECO:0000256" key="1">
    <source>
        <dbReference type="ARBA" id="ARBA00004141"/>
    </source>
</evidence>
<evidence type="ECO:0000313" key="8">
    <source>
        <dbReference type="Proteomes" id="UP000614601"/>
    </source>
</evidence>
<proteinExistence type="inferred from homology"/>
<dbReference type="GO" id="GO:0007606">
    <property type="term" value="P:sensory perception of chemical stimulus"/>
    <property type="evidence" value="ECO:0007669"/>
    <property type="project" value="UniProtKB-UniRule"/>
</dbReference>
<keyword evidence="4 6" id="KW-1133">Transmembrane helix</keyword>
<dbReference type="GO" id="GO:0016020">
    <property type="term" value="C:membrane"/>
    <property type="evidence" value="ECO:0007669"/>
    <property type="project" value="UniProtKB-SubCell"/>
</dbReference>
<organism evidence="7 8">
    <name type="scientific">Bursaphelenchus okinawaensis</name>
    <dbReference type="NCBI Taxonomy" id="465554"/>
    <lineage>
        <taxon>Eukaryota</taxon>
        <taxon>Metazoa</taxon>
        <taxon>Ecdysozoa</taxon>
        <taxon>Nematoda</taxon>
        <taxon>Chromadorea</taxon>
        <taxon>Rhabditida</taxon>
        <taxon>Tylenchina</taxon>
        <taxon>Tylenchomorpha</taxon>
        <taxon>Aphelenchoidea</taxon>
        <taxon>Aphelenchoididae</taxon>
        <taxon>Bursaphelenchus</taxon>
    </lineage>
</organism>
<keyword evidence="8" id="KW-1185">Reference proteome</keyword>
<feature type="transmembrane region" description="Helical" evidence="6">
    <location>
        <begin position="137"/>
        <end position="161"/>
    </location>
</feature>
<feature type="transmembrane region" description="Helical" evidence="6">
    <location>
        <begin position="5"/>
        <end position="23"/>
    </location>
</feature>
<evidence type="ECO:0000256" key="4">
    <source>
        <dbReference type="ARBA" id="ARBA00022989"/>
    </source>
</evidence>
<sequence length="266" mass="30848">MNMTFYTLVWISMHISYNFPYYASLFLAPEQYLDIFTWSLSFLEFSINYCGMVTLCGTAFLALNRLSSITRGVKHSVWWADHVKIIYAVCLILPLLAHYGFLFTKSSYILDTNDFVTVYSEDMKVIVESMIWIHPRVLTPIIDLTFLVVCFVLNVCTALALRWRWESATKEKQWSTMTILCVADMVSHLLWAGYDIMGYVSMNHKSVEAWTFTIYPFIDDLDPFVAGWVLIYCNRQIRATMFRTSSHVTESVSHKPIILVVRRAAT</sequence>
<feature type="transmembrane region" description="Helical" evidence="6">
    <location>
        <begin position="85"/>
        <end position="103"/>
    </location>
</feature>
<dbReference type="EMBL" id="CAJFDH010000001">
    <property type="protein sequence ID" value="CAD5206119.1"/>
    <property type="molecule type" value="Genomic_DNA"/>
</dbReference>
<dbReference type="PANTHER" id="PTHR31552">
    <property type="entry name" value="SERPENTINE RECEPTOR CLASS GAMMA"/>
    <property type="match status" value="1"/>
</dbReference>
<dbReference type="Proteomes" id="UP000614601">
    <property type="component" value="Unassembled WGS sequence"/>
</dbReference>
<comment type="caution">
    <text evidence="7">The sequence shown here is derived from an EMBL/GenBank/DDBJ whole genome shotgun (WGS) entry which is preliminary data.</text>
</comment>
<reference evidence="7" key="1">
    <citation type="submission" date="2020-09" db="EMBL/GenBank/DDBJ databases">
        <authorList>
            <person name="Kikuchi T."/>
        </authorList>
    </citation>
    <scope>NUCLEOTIDE SEQUENCE</scope>
    <source>
        <strain evidence="7">SH1</strain>
    </source>
</reference>
<evidence type="ECO:0000256" key="3">
    <source>
        <dbReference type="ARBA" id="ARBA00022692"/>
    </source>
</evidence>
<comment type="subcellular location">
    <subcellularLocation>
        <location evidence="1">Membrane</location>
        <topology evidence="1">Multi-pass membrane protein</topology>
    </subcellularLocation>
</comment>
<feature type="transmembrane region" description="Helical" evidence="6">
    <location>
        <begin position="173"/>
        <end position="194"/>
    </location>
</feature>
<comment type="similarity">
    <text evidence="2 6">Belongs to the nematode receptor-like protein srg family.</text>
</comment>
<evidence type="ECO:0000313" key="7">
    <source>
        <dbReference type="EMBL" id="CAD5206119.1"/>
    </source>
</evidence>
<dbReference type="OrthoDB" id="10319505at2759"/>
<protein>
    <recommendedName>
        <fullName evidence="6">Serpentine receptor class gamma</fullName>
    </recommendedName>
</protein>
<keyword evidence="3 6" id="KW-0812">Transmembrane</keyword>
<accession>A0A811JS92</accession>
<keyword evidence="5 6" id="KW-0472">Membrane</keyword>
<dbReference type="AlphaFoldDB" id="A0A811JS92"/>
<evidence type="ECO:0000256" key="2">
    <source>
        <dbReference type="ARBA" id="ARBA00005692"/>
    </source>
</evidence>
<feature type="transmembrane region" description="Helical" evidence="6">
    <location>
        <begin position="35"/>
        <end position="64"/>
    </location>
</feature>
<dbReference type="Proteomes" id="UP000783686">
    <property type="component" value="Unassembled WGS sequence"/>
</dbReference>
<evidence type="ECO:0000256" key="5">
    <source>
        <dbReference type="ARBA" id="ARBA00023136"/>
    </source>
</evidence>
<dbReference type="InterPro" id="IPR000609">
    <property type="entry name" value="7TM_GPCR_serpentine_rcpt_Srg"/>
</dbReference>
<comment type="caution">
    <text evidence="6">Lacks conserved residue(s) required for the propagation of feature annotation.</text>
</comment>
<dbReference type="GO" id="GO:0004888">
    <property type="term" value="F:transmembrane signaling receptor activity"/>
    <property type="evidence" value="ECO:0007669"/>
    <property type="project" value="InterPro"/>
</dbReference>
<gene>
    <name evidence="7" type="ORF">BOKJ2_LOCUS803</name>
</gene>
<name>A0A811JS92_9BILA</name>